<proteinExistence type="predicted"/>
<organism evidence="1 2">
    <name type="scientific">Leptospira kemamanensis</name>
    <dbReference type="NCBI Taxonomy" id="2484942"/>
    <lineage>
        <taxon>Bacteria</taxon>
        <taxon>Pseudomonadati</taxon>
        <taxon>Spirochaetota</taxon>
        <taxon>Spirochaetia</taxon>
        <taxon>Leptospirales</taxon>
        <taxon>Leptospiraceae</taxon>
        <taxon>Leptospira</taxon>
    </lineage>
</organism>
<sequence length="90" mass="10579">MSPNTEERSSRGVPFFYDSGKMVVGYRFSKELLPFFIMKGNVLMNLNHHLKDHSASSTVTHFDGYRGWHSKFRIYFIDGIKFSDFCIFQE</sequence>
<accession>A0A4R9JQ50</accession>
<keyword evidence="2" id="KW-1185">Reference proteome</keyword>
<dbReference type="RefSeq" id="WP_135618929.1">
    <property type="nucleotide sequence ID" value="NZ_RQGG01000019.1"/>
</dbReference>
<evidence type="ECO:0000313" key="1">
    <source>
        <dbReference type="EMBL" id="TGL54051.1"/>
    </source>
</evidence>
<dbReference type="OrthoDB" id="115213at2"/>
<comment type="caution">
    <text evidence="1">The sequence shown here is derived from an EMBL/GenBank/DDBJ whole genome shotgun (WGS) entry which is preliminary data.</text>
</comment>
<dbReference type="SUPFAM" id="SSF159888">
    <property type="entry name" value="YdhG-like"/>
    <property type="match status" value="1"/>
</dbReference>
<dbReference type="Proteomes" id="UP000297609">
    <property type="component" value="Unassembled WGS sequence"/>
</dbReference>
<evidence type="ECO:0000313" key="2">
    <source>
        <dbReference type="Proteomes" id="UP000297609"/>
    </source>
</evidence>
<name>A0A4R9JQ50_9LEPT</name>
<dbReference type="EMBL" id="RQGG01000019">
    <property type="protein sequence ID" value="TGL54051.1"/>
    <property type="molecule type" value="Genomic_DNA"/>
</dbReference>
<protein>
    <submittedName>
        <fullName evidence="1">Uncharacterized protein</fullName>
    </submittedName>
</protein>
<dbReference type="AlphaFoldDB" id="A0A4R9JQ50"/>
<reference evidence="1" key="1">
    <citation type="journal article" date="2019" name="PLoS Negl. Trop. Dis.">
        <title>Revisiting the worldwide diversity of Leptospira species in the environment.</title>
        <authorList>
            <person name="Vincent A.T."/>
            <person name="Schiettekatte O."/>
            <person name="Bourhy P."/>
            <person name="Veyrier F.J."/>
            <person name="Picardeau M."/>
        </authorList>
    </citation>
    <scope>NUCLEOTIDE SEQUENCE [LARGE SCALE GENOMIC DNA]</scope>
    <source>
        <strain evidence="1">201702454</strain>
    </source>
</reference>
<gene>
    <name evidence="1" type="ORF">EHQ59_07605</name>
</gene>